<evidence type="ECO:0000313" key="3">
    <source>
        <dbReference type="Proteomes" id="UP001140011"/>
    </source>
</evidence>
<keyword evidence="1" id="KW-0812">Transmembrane</keyword>
<keyword evidence="1" id="KW-0472">Membrane</keyword>
<feature type="transmembrane region" description="Helical" evidence="1">
    <location>
        <begin position="334"/>
        <end position="357"/>
    </location>
</feature>
<feature type="transmembrane region" description="Helical" evidence="1">
    <location>
        <begin position="492"/>
        <end position="512"/>
    </location>
</feature>
<evidence type="ECO:0000313" key="2">
    <source>
        <dbReference type="EMBL" id="KAJ2752363.1"/>
    </source>
</evidence>
<feature type="transmembrane region" description="Helical" evidence="1">
    <location>
        <begin position="21"/>
        <end position="41"/>
    </location>
</feature>
<keyword evidence="3" id="KW-1185">Reference proteome</keyword>
<feature type="transmembrane region" description="Helical" evidence="1">
    <location>
        <begin position="527"/>
        <end position="548"/>
    </location>
</feature>
<reference evidence="2" key="1">
    <citation type="submission" date="2022-07" db="EMBL/GenBank/DDBJ databases">
        <title>Phylogenomic reconstructions and comparative analyses of Kickxellomycotina fungi.</title>
        <authorList>
            <person name="Reynolds N.K."/>
            <person name="Stajich J.E."/>
            <person name="Barry K."/>
            <person name="Grigoriev I.V."/>
            <person name="Crous P."/>
            <person name="Smith M.E."/>
        </authorList>
    </citation>
    <scope>NUCLEOTIDE SEQUENCE</scope>
    <source>
        <strain evidence="2">BCRC 34297</strain>
    </source>
</reference>
<sequence>MTSCSIGSLVRWLADLASKSVLSYSFGSMVILFGSVLYGFWSPSMPWRHNYGLTRELSWQEPFNYEAKVYASLSPDFPVNASSSFFETAQLLWHIHPQSVENRYPLLRYKAVVNVPSLLWSGSDLNQRLYAYMFIQEAGQFGPHPNLSDPRLVSSRIPIAQWKGVCPSNSSDIIISAMCIEEHIPELQYVPGVSWAIVLENHAYPWSNMPNHVQRTSTPLLAGFYNPPLLRNDFTRSRPKIKPLATLKDKGLAADVYPPTIDVELELAGVKQGWVLARAHLDGHIQPTTKTMHVKRIVPAPWDPTKNATLGFTQLVYDDGLAPLDAVRRLSVPLLLVFILSRALIVASLPIMVLTLLHHDLMSVSKWTGVSRATIATMYIGAVVSSVQLTENFGVRKLWALFWQFVMVYIGVNMDDMTFAPLAGLSWMVYNLFWRKSPPITTSQSSAQEQTPVVTDKAIPDPAAPEVMPNFHSNLVDPVVAIRRNVDKVAMYWIHLLAILAIATAAVYHMLIRQDYSLSSLGVPNELLIGGMRIVKSVVWLPQIIVNYKAKSGSLVPVAFIIPTLVYSVASAIFYHLSGYNMFGEITAYSLPVYLSYVILLLQWIIYRKVKQD</sequence>
<protein>
    <submittedName>
        <fullName evidence="2">Uncharacterized protein</fullName>
    </submittedName>
</protein>
<keyword evidence="1" id="KW-1133">Transmembrane helix</keyword>
<dbReference type="AlphaFoldDB" id="A0A9W8L9X0"/>
<name>A0A9W8L9X0_9FUNG</name>
<feature type="transmembrane region" description="Helical" evidence="1">
    <location>
        <begin position="555"/>
        <end position="577"/>
    </location>
</feature>
<dbReference type="Proteomes" id="UP001140011">
    <property type="component" value="Unassembled WGS sequence"/>
</dbReference>
<organism evidence="2 3">
    <name type="scientific">Coemansia pectinata</name>
    <dbReference type="NCBI Taxonomy" id="1052879"/>
    <lineage>
        <taxon>Eukaryota</taxon>
        <taxon>Fungi</taxon>
        <taxon>Fungi incertae sedis</taxon>
        <taxon>Zoopagomycota</taxon>
        <taxon>Kickxellomycotina</taxon>
        <taxon>Kickxellomycetes</taxon>
        <taxon>Kickxellales</taxon>
        <taxon>Kickxellaceae</taxon>
        <taxon>Coemansia</taxon>
    </lineage>
</organism>
<evidence type="ECO:0000256" key="1">
    <source>
        <dbReference type="SAM" id="Phobius"/>
    </source>
</evidence>
<dbReference type="OrthoDB" id="378564at2759"/>
<proteinExistence type="predicted"/>
<dbReference type="EMBL" id="JANBUH010000291">
    <property type="protein sequence ID" value="KAJ2752363.1"/>
    <property type="molecule type" value="Genomic_DNA"/>
</dbReference>
<feature type="transmembrane region" description="Helical" evidence="1">
    <location>
        <begin position="589"/>
        <end position="607"/>
    </location>
</feature>
<gene>
    <name evidence="2" type="ORF">GGI19_003879</name>
</gene>
<accession>A0A9W8L9X0</accession>
<comment type="caution">
    <text evidence="2">The sequence shown here is derived from an EMBL/GenBank/DDBJ whole genome shotgun (WGS) entry which is preliminary data.</text>
</comment>
<feature type="transmembrane region" description="Helical" evidence="1">
    <location>
        <begin position="418"/>
        <end position="434"/>
    </location>
</feature>